<sequence length="63" mass="6660">GPTNGYLALSTAKLYDPSIGTWTTTGNMINARYYHTASILSNGNVLVTGGFDNTGTLNSAELY</sequence>
<dbReference type="InterPro" id="IPR015915">
    <property type="entry name" value="Kelch-typ_b-propeller"/>
</dbReference>
<dbReference type="AlphaFoldDB" id="A0A819QFG5"/>
<proteinExistence type="predicted"/>
<gene>
    <name evidence="1" type="ORF">OXD698_LOCUS30945</name>
</gene>
<dbReference type="SUPFAM" id="SSF117281">
    <property type="entry name" value="Kelch motif"/>
    <property type="match status" value="1"/>
</dbReference>
<dbReference type="Proteomes" id="UP000663844">
    <property type="component" value="Unassembled WGS sequence"/>
</dbReference>
<evidence type="ECO:0000313" key="1">
    <source>
        <dbReference type="EMBL" id="CAF4025091.1"/>
    </source>
</evidence>
<organism evidence="1 2">
    <name type="scientific">Adineta steineri</name>
    <dbReference type="NCBI Taxonomy" id="433720"/>
    <lineage>
        <taxon>Eukaryota</taxon>
        <taxon>Metazoa</taxon>
        <taxon>Spiralia</taxon>
        <taxon>Gnathifera</taxon>
        <taxon>Rotifera</taxon>
        <taxon>Eurotatoria</taxon>
        <taxon>Bdelloidea</taxon>
        <taxon>Adinetida</taxon>
        <taxon>Adinetidae</taxon>
        <taxon>Adineta</taxon>
    </lineage>
</organism>
<dbReference type="Gene3D" id="2.130.10.80">
    <property type="entry name" value="Galactose oxidase/kelch, beta-propeller"/>
    <property type="match status" value="1"/>
</dbReference>
<evidence type="ECO:0008006" key="3">
    <source>
        <dbReference type="Google" id="ProtNLM"/>
    </source>
</evidence>
<evidence type="ECO:0000313" key="2">
    <source>
        <dbReference type="Proteomes" id="UP000663844"/>
    </source>
</evidence>
<name>A0A819QFG5_9BILA</name>
<feature type="non-terminal residue" evidence="1">
    <location>
        <position position="1"/>
    </location>
</feature>
<dbReference type="InterPro" id="IPR037293">
    <property type="entry name" value="Gal_Oxidase_central_sf"/>
</dbReference>
<dbReference type="EMBL" id="CAJOAZ010003732">
    <property type="protein sequence ID" value="CAF4025091.1"/>
    <property type="molecule type" value="Genomic_DNA"/>
</dbReference>
<reference evidence="1" key="1">
    <citation type="submission" date="2021-02" db="EMBL/GenBank/DDBJ databases">
        <authorList>
            <person name="Nowell W R."/>
        </authorList>
    </citation>
    <scope>NUCLEOTIDE SEQUENCE</scope>
</reference>
<comment type="caution">
    <text evidence="1">The sequence shown here is derived from an EMBL/GenBank/DDBJ whole genome shotgun (WGS) entry which is preliminary data.</text>
</comment>
<accession>A0A819QFG5</accession>
<protein>
    <recommendedName>
        <fullName evidence="3">Kelch-like protein</fullName>
    </recommendedName>
</protein>